<evidence type="ECO:0000313" key="3">
    <source>
        <dbReference type="Proteomes" id="UP001360953"/>
    </source>
</evidence>
<keyword evidence="3" id="KW-1185">Reference proteome</keyword>
<comment type="caution">
    <text evidence="2">The sequence shown here is derived from an EMBL/GenBank/DDBJ whole genome shotgun (WGS) entry which is preliminary data.</text>
</comment>
<protein>
    <submittedName>
        <fullName evidence="2">Uncharacterized protein</fullName>
    </submittedName>
</protein>
<accession>A0ABR1M1J3</accession>
<reference evidence="2 3" key="1">
    <citation type="submission" date="2024-04" db="EMBL/GenBank/DDBJ databases">
        <title>Phyllosticta paracitricarpa is synonymous to the EU quarantine fungus P. citricarpa based on phylogenomic analyses.</title>
        <authorList>
            <consortium name="Lawrence Berkeley National Laboratory"/>
            <person name="Van ingen-buijs V.A."/>
            <person name="Van westerhoven A.C."/>
            <person name="Haridas S."/>
            <person name="Skiadas P."/>
            <person name="Martin F."/>
            <person name="Groenewald J.Z."/>
            <person name="Crous P.W."/>
            <person name="Seidl M.F."/>
        </authorList>
    </citation>
    <scope>NUCLEOTIDE SEQUENCE [LARGE SCALE GENOMIC DNA]</scope>
    <source>
        <strain evidence="2 3">CPC 17464</strain>
    </source>
</reference>
<proteinExistence type="predicted"/>
<keyword evidence="1" id="KW-0732">Signal</keyword>
<feature type="chain" id="PRO_5045751419" evidence="1">
    <location>
        <begin position="19"/>
        <end position="117"/>
    </location>
</feature>
<sequence length="117" mass="12500">MHFAALFTAFLSVTTVRAALSQKNPGDQNANLQLEELAEGGIKNPTKPPDDFFPAFNPWSGGVLPRPPPSSVYNVPAAFYNYVSAKLTVPNAVIPKGETPKPGTTIGYIRPSLAFSP</sequence>
<evidence type="ECO:0000256" key="1">
    <source>
        <dbReference type="SAM" id="SignalP"/>
    </source>
</evidence>
<gene>
    <name evidence="2" type="ORF">J3D65DRAFT_601928</name>
</gene>
<evidence type="ECO:0000313" key="2">
    <source>
        <dbReference type="EMBL" id="KAK7539912.1"/>
    </source>
</evidence>
<name>A0ABR1M1J3_9PEZI</name>
<dbReference type="GeneID" id="92030973"/>
<feature type="signal peptide" evidence="1">
    <location>
        <begin position="1"/>
        <end position="18"/>
    </location>
</feature>
<dbReference type="Proteomes" id="UP001360953">
    <property type="component" value="Unassembled WGS sequence"/>
</dbReference>
<dbReference type="EMBL" id="JBBPEH010000004">
    <property type="protein sequence ID" value="KAK7539912.1"/>
    <property type="molecule type" value="Genomic_DNA"/>
</dbReference>
<organism evidence="2 3">
    <name type="scientific">Phyllosticta citribraziliensis</name>
    <dbReference type="NCBI Taxonomy" id="989973"/>
    <lineage>
        <taxon>Eukaryota</taxon>
        <taxon>Fungi</taxon>
        <taxon>Dikarya</taxon>
        <taxon>Ascomycota</taxon>
        <taxon>Pezizomycotina</taxon>
        <taxon>Dothideomycetes</taxon>
        <taxon>Dothideomycetes incertae sedis</taxon>
        <taxon>Botryosphaeriales</taxon>
        <taxon>Phyllostictaceae</taxon>
        <taxon>Phyllosticta</taxon>
    </lineage>
</organism>
<dbReference type="RefSeq" id="XP_066657183.1">
    <property type="nucleotide sequence ID" value="XM_066798067.1"/>
</dbReference>